<dbReference type="Pfam" id="PF00589">
    <property type="entry name" value="Phage_integrase"/>
    <property type="match status" value="1"/>
</dbReference>
<dbReference type="PANTHER" id="PTHR30349:SF94">
    <property type="entry name" value="INTEGRASE_RECOMBINASE HI_1414-RELATED"/>
    <property type="match status" value="1"/>
</dbReference>
<evidence type="ECO:0000259" key="4">
    <source>
        <dbReference type="PROSITE" id="PS51898"/>
    </source>
</evidence>
<evidence type="ECO:0000256" key="1">
    <source>
        <dbReference type="ARBA" id="ARBA00022908"/>
    </source>
</evidence>
<dbReference type="InterPro" id="IPR050090">
    <property type="entry name" value="Tyrosine_recombinase_XerCD"/>
</dbReference>
<keyword evidence="2" id="KW-0238">DNA-binding</keyword>
<dbReference type="InterPro" id="IPR013762">
    <property type="entry name" value="Integrase-like_cat_sf"/>
</dbReference>
<dbReference type="PROSITE" id="PS51898">
    <property type="entry name" value="TYR_RECOMBINASE"/>
    <property type="match status" value="1"/>
</dbReference>
<dbReference type="Proteomes" id="UP000423413">
    <property type="component" value="Chromosome"/>
</dbReference>
<dbReference type="InterPro" id="IPR002104">
    <property type="entry name" value="Integrase_catalytic"/>
</dbReference>
<dbReference type="GO" id="GO:0006310">
    <property type="term" value="P:DNA recombination"/>
    <property type="evidence" value="ECO:0007669"/>
    <property type="project" value="UniProtKB-KW"/>
</dbReference>
<sequence length="347" mass="38833">MGESWGNGGGCYSPVPPVMIPFMAYFEKRGDAWRAQIRRKGYPTLSATFDTKAEAQRWAAELEGDMSRARFVDVREAEATTLATALERYESEVTESKKGAKQERVRIKKWTESKFASKSLASLRSSDMASYRDAEIKAGRSTATVRLDLAVISHLYTVATKDWGIEGLTNPCRALRMPKGSKQRERRPSADELKALYKAAAEISPELPVIIELAVETAMRRSELVSLRKDQIRGKVAFLEDTKNGERRSVPLSSRARELIEGLPAPIKGGPLFRLKADTVSNYFPLACEKANIQGLRLHDLRHEATSRLFERGFTMMEVASITGHKTLAMLKRYTHLSPHDLAEKLG</sequence>
<organism evidence="5 6">
    <name type="scientific">Pseudomonas coronafaciens pv. coronafaciens</name>
    <dbReference type="NCBI Taxonomy" id="235275"/>
    <lineage>
        <taxon>Bacteria</taxon>
        <taxon>Pseudomonadati</taxon>
        <taxon>Pseudomonadota</taxon>
        <taxon>Gammaproteobacteria</taxon>
        <taxon>Pseudomonadales</taxon>
        <taxon>Pseudomonadaceae</taxon>
        <taxon>Pseudomonas</taxon>
        <taxon>Pseudomonas coronafaciens</taxon>
    </lineage>
</organism>
<dbReference type="Gene3D" id="1.10.443.10">
    <property type="entry name" value="Intergrase catalytic core"/>
    <property type="match status" value="1"/>
</dbReference>
<reference evidence="5 6" key="1">
    <citation type="submission" date="2019-11" db="EMBL/GenBank/DDBJ databases">
        <title>Complete genome sequence of Pseudomonas syringae pv. coronafaciens isolate B19001 originated in imported oat cereal.</title>
        <authorList>
            <person name="Kim S.M."/>
            <person name="Lee B.C."/>
            <person name="Seo S.J."/>
            <person name="Lee J.E."/>
            <person name="Choi N.J."/>
            <person name="Park J.H."/>
        </authorList>
    </citation>
    <scope>NUCLEOTIDE SEQUENCE [LARGE SCALE GENOMIC DNA]</scope>
    <source>
        <strain evidence="5 6">B19001</strain>
    </source>
</reference>
<dbReference type="InterPro" id="IPR010998">
    <property type="entry name" value="Integrase_recombinase_N"/>
</dbReference>
<proteinExistence type="predicted"/>
<dbReference type="GO" id="GO:0015074">
    <property type="term" value="P:DNA integration"/>
    <property type="evidence" value="ECO:0007669"/>
    <property type="project" value="UniProtKB-KW"/>
</dbReference>
<dbReference type="Gene3D" id="1.10.150.130">
    <property type="match status" value="1"/>
</dbReference>
<evidence type="ECO:0000256" key="3">
    <source>
        <dbReference type="ARBA" id="ARBA00023172"/>
    </source>
</evidence>
<dbReference type="PANTHER" id="PTHR30349">
    <property type="entry name" value="PHAGE INTEGRASE-RELATED"/>
    <property type="match status" value="1"/>
</dbReference>
<feature type="domain" description="Tyr recombinase" evidence="4">
    <location>
        <begin position="183"/>
        <end position="347"/>
    </location>
</feature>
<dbReference type="AlphaFoldDB" id="A0AAE6QHS5"/>
<protein>
    <submittedName>
        <fullName evidence="5">Tyrosine-type recombinase/integrase</fullName>
    </submittedName>
</protein>
<accession>A0AAE6QHS5</accession>
<evidence type="ECO:0000256" key="2">
    <source>
        <dbReference type="ARBA" id="ARBA00023125"/>
    </source>
</evidence>
<dbReference type="EMBL" id="CP046441">
    <property type="protein sequence ID" value="QGT82969.1"/>
    <property type="molecule type" value="Genomic_DNA"/>
</dbReference>
<keyword evidence="3" id="KW-0233">DNA recombination</keyword>
<evidence type="ECO:0000313" key="5">
    <source>
        <dbReference type="EMBL" id="QGT82969.1"/>
    </source>
</evidence>
<keyword evidence="1" id="KW-0229">DNA integration</keyword>
<name>A0AAE6QHS5_9PSED</name>
<gene>
    <name evidence="5" type="ORF">GMO17_18225</name>
</gene>
<dbReference type="GO" id="GO:0003677">
    <property type="term" value="F:DNA binding"/>
    <property type="evidence" value="ECO:0007669"/>
    <property type="project" value="UniProtKB-KW"/>
</dbReference>
<dbReference type="InterPro" id="IPR011010">
    <property type="entry name" value="DNA_brk_join_enz"/>
</dbReference>
<evidence type="ECO:0000313" key="6">
    <source>
        <dbReference type="Proteomes" id="UP000423413"/>
    </source>
</evidence>
<dbReference type="SUPFAM" id="SSF56349">
    <property type="entry name" value="DNA breaking-rejoining enzymes"/>
    <property type="match status" value="1"/>
</dbReference>
<dbReference type="CDD" id="cd00796">
    <property type="entry name" value="INT_Rci_Hp1_C"/>
    <property type="match status" value="1"/>
</dbReference>